<dbReference type="PANTHER" id="PTHR37827">
    <property type="entry name" value="TUDOR DOMAIN-CONTAINING PROTEIN"/>
    <property type="match status" value="1"/>
</dbReference>
<dbReference type="InterPro" id="IPR002711">
    <property type="entry name" value="HNH"/>
</dbReference>
<feature type="domain" description="HNH" evidence="1">
    <location>
        <begin position="10"/>
        <end position="51"/>
    </location>
</feature>
<evidence type="ECO:0000313" key="3">
    <source>
        <dbReference type="Proteomes" id="UP000321513"/>
    </source>
</evidence>
<protein>
    <recommendedName>
        <fullName evidence="1">HNH domain-containing protein</fullName>
    </recommendedName>
</protein>
<dbReference type="Pfam" id="PF01844">
    <property type="entry name" value="HNH"/>
    <property type="match status" value="1"/>
</dbReference>
<name>A0A512B7Q7_9BACT</name>
<dbReference type="GO" id="GO:0003676">
    <property type="term" value="F:nucleic acid binding"/>
    <property type="evidence" value="ECO:0007669"/>
    <property type="project" value="InterPro"/>
</dbReference>
<evidence type="ECO:0000259" key="1">
    <source>
        <dbReference type="Pfam" id="PF01844"/>
    </source>
</evidence>
<sequence length="101" mass="11912">MMAVEIINICLLCGRQLAEPSNKHHLIPVSKGGKNTPTILLHKICHDKIHAVFTENELKREYNTIERLQQREEISSFIKWVRKKEPEFYDKSVKTKSRRLK</sequence>
<dbReference type="GO" id="GO:0008270">
    <property type="term" value="F:zinc ion binding"/>
    <property type="evidence" value="ECO:0007669"/>
    <property type="project" value="InterPro"/>
</dbReference>
<evidence type="ECO:0000313" key="2">
    <source>
        <dbReference type="EMBL" id="GEO07994.1"/>
    </source>
</evidence>
<dbReference type="GO" id="GO:0004519">
    <property type="term" value="F:endonuclease activity"/>
    <property type="evidence" value="ECO:0007669"/>
    <property type="project" value="InterPro"/>
</dbReference>
<dbReference type="OrthoDB" id="9802640at2"/>
<reference evidence="2 3" key="1">
    <citation type="submission" date="2019-07" db="EMBL/GenBank/DDBJ databases">
        <title>Whole genome shotgun sequence of Segetibacter aerophilus NBRC 106135.</title>
        <authorList>
            <person name="Hosoyama A."/>
            <person name="Uohara A."/>
            <person name="Ohji S."/>
            <person name="Ichikawa N."/>
        </authorList>
    </citation>
    <scope>NUCLEOTIDE SEQUENCE [LARGE SCALE GENOMIC DNA]</scope>
    <source>
        <strain evidence="2 3">NBRC 106135</strain>
    </source>
</reference>
<keyword evidence="3" id="KW-1185">Reference proteome</keyword>
<dbReference type="Gene3D" id="1.10.30.50">
    <property type="match status" value="1"/>
</dbReference>
<dbReference type="AlphaFoldDB" id="A0A512B7Q7"/>
<accession>A0A512B7Q7</accession>
<organism evidence="2 3">
    <name type="scientific">Segetibacter aerophilus</name>
    <dbReference type="NCBI Taxonomy" id="670293"/>
    <lineage>
        <taxon>Bacteria</taxon>
        <taxon>Pseudomonadati</taxon>
        <taxon>Bacteroidota</taxon>
        <taxon>Chitinophagia</taxon>
        <taxon>Chitinophagales</taxon>
        <taxon>Chitinophagaceae</taxon>
        <taxon>Segetibacter</taxon>
    </lineage>
</organism>
<dbReference type="InterPro" id="IPR003615">
    <property type="entry name" value="HNH_nuc"/>
</dbReference>
<comment type="caution">
    <text evidence="2">The sequence shown here is derived from an EMBL/GenBank/DDBJ whole genome shotgun (WGS) entry which is preliminary data.</text>
</comment>
<proteinExistence type="predicted"/>
<gene>
    <name evidence="2" type="primary">yisB</name>
    <name evidence="2" type="ORF">SAE01_04900</name>
</gene>
<dbReference type="Proteomes" id="UP000321513">
    <property type="component" value="Unassembled WGS sequence"/>
</dbReference>
<dbReference type="EMBL" id="BJYT01000001">
    <property type="protein sequence ID" value="GEO07994.1"/>
    <property type="molecule type" value="Genomic_DNA"/>
</dbReference>
<dbReference type="RefSeq" id="WP_147201934.1">
    <property type="nucleotide sequence ID" value="NZ_BJYT01000001.1"/>
</dbReference>
<dbReference type="CDD" id="cd00085">
    <property type="entry name" value="HNHc"/>
    <property type="match status" value="1"/>
</dbReference>
<dbReference type="PANTHER" id="PTHR37827:SF1">
    <property type="entry name" value="HNH DOMAIN-CONTAINING PROTEIN"/>
    <property type="match status" value="1"/>
</dbReference>